<proteinExistence type="predicted"/>
<gene>
    <name evidence="2" type="ORF">LVIROSA_LOCUS38807</name>
</gene>
<comment type="caution">
    <text evidence="2">The sequence shown here is derived from an EMBL/GenBank/DDBJ whole genome shotgun (WGS) entry which is preliminary data.</text>
</comment>
<evidence type="ECO:0000313" key="2">
    <source>
        <dbReference type="EMBL" id="CAH1453568.1"/>
    </source>
</evidence>
<reference evidence="2 3" key="1">
    <citation type="submission" date="2022-01" db="EMBL/GenBank/DDBJ databases">
        <authorList>
            <person name="Xiong W."/>
            <person name="Schranz E."/>
        </authorList>
    </citation>
    <scope>NUCLEOTIDE SEQUENCE [LARGE SCALE GENOMIC DNA]</scope>
</reference>
<dbReference type="EMBL" id="CAKMRJ010005745">
    <property type="protein sequence ID" value="CAH1453568.1"/>
    <property type="molecule type" value="Genomic_DNA"/>
</dbReference>
<feature type="region of interest" description="Disordered" evidence="1">
    <location>
        <begin position="317"/>
        <end position="350"/>
    </location>
</feature>
<accession>A0AAU9PUD0</accession>
<keyword evidence="3" id="KW-1185">Reference proteome</keyword>
<evidence type="ECO:0000313" key="3">
    <source>
        <dbReference type="Proteomes" id="UP001157418"/>
    </source>
</evidence>
<protein>
    <submittedName>
        <fullName evidence="2">Uncharacterized protein</fullName>
    </submittedName>
</protein>
<sequence>MVLDEGNFDPELDLQELEKLLEEGKYNEAIKETEEATRRGITSRSRRSQPVTRDFPWYSFPRNVAPETHARWTAKLDLLKKRKVHVPAEVDWHWIGSSGLMEAMEPYLDKVFNGVHGQFMCLGWRQIFEIQEVVYKELVYEFLATVSFRRKDGIYADDNLTFYLGGERRSLSIADFALRVGIYLPAEVHTPLYQQFIAASIKNIEGFKAEDHWHSIANGEGDKCPTVDVFFLWVLTSNEVYADLSFHLAEFLTVRAAKDRRGSPLYGGMWITRLARSFGIFEKREASMLTVEPQKRFSILLYKRARIVVEHGMAGFSSPDDTPRHRVPSRGRRRCNEARTDEPVVPEEDEMPIDPYSVARRRYEDYMPRATNYTSSF</sequence>
<name>A0AAU9PUD0_9ASTR</name>
<organism evidence="2 3">
    <name type="scientific">Lactuca virosa</name>
    <dbReference type="NCBI Taxonomy" id="75947"/>
    <lineage>
        <taxon>Eukaryota</taxon>
        <taxon>Viridiplantae</taxon>
        <taxon>Streptophyta</taxon>
        <taxon>Embryophyta</taxon>
        <taxon>Tracheophyta</taxon>
        <taxon>Spermatophyta</taxon>
        <taxon>Magnoliopsida</taxon>
        <taxon>eudicotyledons</taxon>
        <taxon>Gunneridae</taxon>
        <taxon>Pentapetalae</taxon>
        <taxon>asterids</taxon>
        <taxon>campanulids</taxon>
        <taxon>Asterales</taxon>
        <taxon>Asteraceae</taxon>
        <taxon>Cichorioideae</taxon>
        <taxon>Cichorieae</taxon>
        <taxon>Lactucinae</taxon>
        <taxon>Lactuca</taxon>
    </lineage>
</organism>
<dbReference type="Proteomes" id="UP001157418">
    <property type="component" value="Unassembled WGS sequence"/>
</dbReference>
<dbReference type="AlphaFoldDB" id="A0AAU9PUD0"/>
<evidence type="ECO:0000256" key="1">
    <source>
        <dbReference type="SAM" id="MobiDB-lite"/>
    </source>
</evidence>